<evidence type="ECO:0000313" key="2">
    <source>
        <dbReference type="EMBL" id="KOM25237.1"/>
    </source>
</evidence>
<reference evidence="3" key="1">
    <citation type="journal article" date="2015" name="Proc. Natl. Acad. Sci. U.S.A.">
        <title>Genome sequencing of adzuki bean (Vigna angularis) provides insight into high starch and low fat accumulation and domestication.</title>
        <authorList>
            <person name="Yang K."/>
            <person name="Tian Z."/>
            <person name="Chen C."/>
            <person name="Luo L."/>
            <person name="Zhao B."/>
            <person name="Wang Z."/>
            <person name="Yu L."/>
            <person name="Li Y."/>
            <person name="Sun Y."/>
            <person name="Li W."/>
            <person name="Chen Y."/>
            <person name="Li Y."/>
            <person name="Zhang Y."/>
            <person name="Ai D."/>
            <person name="Zhao J."/>
            <person name="Shang C."/>
            <person name="Ma Y."/>
            <person name="Wu B."/>
            <person name="Wang M."/>
            <person name="Gao L."/>
            <person name="Sun D."/>
            <person name="Zhang P."/>
            <person name="Guo F."/>
            <person name="Wang W."/>
            <person name="Li Y."/>
            <person name="Wang J."/>
            <person name="Varshney R.K."/>
            <person name="Wang J."/>
            <person name="Ling H.Q."/>
            <person name="Wan P."/>
        </authorList>
    </citation>
    <scope>NUCLEOTIDE SEQUENCE</scope>
    <source>
        <strain evidence="3">cv. Jingnong 6</strain>
    </source>
</reference>
<sequence length="104" mass="11476">MGCDSPITKTTSTLTKLLWLIGDGFQALFLSYKTILSVKLIYFFGWKVRKGVAIKDGLSNRLSLIIANKIDEEGASIAELKAGLKMLVNAETSYKLCLDQIFLA</sequence>
<organism evidence="2 3">
    <name type="scientific">Phaseolus angularis</name>
    <name type="common">Azuki bean</name>
    <name type="synonym">Vigna angularis</name>
    <dbReference type="NCBI Taxonomy" id="3914"/>
    <lineage>
        <taxon>Eukaryota</taxon>
        <taxon>Viridiplantae</taxon>
        <taxon>Streptophyta</taxon>
        <taxon>Embryophyta</taxon>
        <taxon>Tracheophyta</taxon>
        <taxon>Spermatophyta</taxon>
        <taxon>Magnoliopsida</taxon>
        <taxon>eudicotyledons</taxon>
        <taxon>Gunneridae</taxon>
        <taxon>Pentapetalae</taxon>
        <taxon>rosids</taxon>
        <taxon>fabids</taxon>
        <taxon>Fabales</taxon>
        <taxon>Fabaceae</taxon>
        <taxon>Papilionoideae</taxon>
        <taxon>50 kb inversion clade</taxon>
        <taxon>NPAAA clade</taxon>
        <taxon>indigoferoid/millettioid clade</taxon>
        <taxon>Phaseoleae</taxon>
        <taxon>Vigna</taxon>
    </lineage>
</organism>
<gene>
    <name evidence="2" type="ORF">LR48_Vigan62s001400</name>
</gene>
<dbReference type="AlphaFoldDB" id="A0A0L9T3T2"/>
<evidence type="ECO:0000313" key="3">
    <source>
        <dbReference type="Proteomes" id="UP000053144"/>
    </source>
</evidence>
<feature type="transmembrane region" description="Helical" evidence="1">
    <location>
        <begin position="24"/>
        <end position="45"/>
    </location>
</feature>
<dbReference type="STRING" id="3914.A0A0L9T3T2"/>
<proteinExistence type="predicted"/>
<dbReference type="Gramene" id="KOM25237">
    <property type="protein sequence ID" value="KOM25237"/>
    <property type="gene ID" value="LR48_Vigan62s001400"/>
</dbReference>
<protein>
    <submittedName>
        <fullName evidence="2">Uncharacterized protein</fullName>
    </submittedName>
</protein>
<dbReference type="EMBL" id="KQ258258">
    <property type="protein sequence ID" value="KOM25237.1"/>
    <property type="molecule type" value="Genomic_DNA"/>
</dbReference>
<accession>A0A0L9T3T2</accession>
<dbReference type="Proteomes" id="UP000053144">
    <property type="component" value="Unassembled WGS sequence"/>
</dbReference>
<name>A0A0L9T3T2_PHAAN</name>
<keyword evidence="1" id="KW-0472">Membrane</keyword>
<evidence type="ECO:0000256" key="1">
    <source>
        <dbReference type="SAM" id="Phobius"/>
    </source>
</evidence>
<keyword evidence="1" id="KW-0812">Transmembrane</keyword>
<keyword evidence="1" id="KW-1133">Transmembrane helix</keyword>